<dbReference type="PANTHER" id="PTHR34861">
    <property type="match status" value="1"/>
</dbReference>
<dbReference type="EMBL" id="CAWUHB010000016">
    <property type="protein sequence ID" value="CAK7219050.1"/>
    <property type="molecule type" value="Genomic_DNA"/>
</dbReference>
<name>A0ABP0BIV6_9PEZI</name>
<protein>
    <recommendedName>
        <fullName evidence="4">Cyclase</fullName>
    </recommendedName>
</protein>
<reference evidence="2 3" key="1">
    <citation type="submission" date="2024-01" db="EMBL/GenBank/DDBJ databases">
        <authorList>
            <person name="Allen C."/>
            <person name="Tagirdzhanova G."/>
        </authorList>
    </citation>
    <scope>NUCLEOTIDE SEQUENCE [LARGE SCALE GENOMIC DNA]</scope>
</reference>
<accession>A0ABP0BIV6</accession>
<dbReference type="Pfam" id="PF04199">
    <property type="entry name" value="Cyclase"/>
    <property type="match status" value="1"/>
</dbReference>
<sequence>MTSEAARLGANGLPRFEDLPLRKQDPPYSAWGLYGPKDELGTLNRLTDENVVAAARAEIQTGRRFCLDHPMGLESKMNFFHRAKFHQQIVRAPEPIMCNDDIWTFNSQSGSQWDGLRHFAYQKEAQFYNGITMRDIHEPDAQGQRSICNGIHAFSERGIVGRGILLDYHEWRLKQTSLRPFSPLQSDEISLAELKQVAQDQGTKIQFGDILLVRSGFTQAVQHGDPAVVDTYRTAPDPAFCGVEQTEDVLRWIWENLSAVAGDHPTFEVWPETALDYKLHEILLSGWGMPIGELFNLEVLAAHGKEVGRYSFFISSEPCRVVGGIASPPNILAIF</sequence>
<evidence type="ECO:0000313" key="3">
    <source>
        <dbReference type="Proteomes" id="UP001642405"/>
    </source>
</evidence>
<dbReference type="InterPro" id="IPR037175">
    <property type="entry name" value="KFase_sf"/>
</dbReference>
<dbReference type="InterPro" id="IPR007325">
    <property type="entry name" value="KFase/CYL"/>
</dbReference>
<evidence type="ECO:0008006" key="4">
    <source>
        <dbReference type="Google" id="ProtNLM"/>
    </source>
</evidence>
<proteinExistence type="inferred from homology"/>
<evidence type="ECO:0000256" key="1">
    <source>
        <dbReference type="ARBA" id="ARBA00007865"/>
    </source>
</evidence>
<evidence type="ECO:0000313" key="2">
    <source>
        <dbReference type="EMBL" id="CAK7219050.1"/>
    </source>
</evidence>
<organism evidence="2 3">
    <name type="scientific">Sporothrix curviconia</name>
    <dbReference type="NCBI Taxonomy" id="1260050"/>
    <lineage>
        <taxon>Eukaryota</taxon>
        <taxon>Fungi</taxon>
        <taxon>Dikarya</taxon>
        <taxon>Ascomycota</taxon>
        <taxon>Pezizomycotina</taxon>
        <taxon>Sordariomycetes</taxon>
        <taxon>Sordariomycetidae</taxon>
        <taxon>Ophiostomatales</taxon>
        <taxon>Ophiostomataceae</taxon>
        <taxon>Sporothrix</taxon>
    </lineage>
</organism>
<comment type="similarity">
    <text evidence="1">Belongs to the Cyclase 1 superfamily.</text>
</comment>
<dbReference type="Gene3D" id="3.50.30.50">
    <property type="entry name" value="Putative cyclase"/>
    <property type="match status" value="1"/>
</dbReference>
<keyword evidence="3" id="KW-1185">Reference proteome</keyword>
<gene>
    <name evidence="2" type="ORF">SCUCBS95973_003693</name>
</gene>
<comment type="caution">
    <text evidence="2">The sequence shown here is derived from an EMBL/GenBank/DDBJ whole genome shotgun (WGS) entry which is preliminary data.</text>
</comment>
<dbReference type="SUPFAM" id="SSF102198">
    <property type="entry name" value="Putative cyclase"/>
    <property type="match status" value="1"/>
</dbReference>
<dbReference type="PANTHER" id="PTHR34861:SF11">
    <property type="entry name" value="CYCLASE"/>
    <property type="match status" value="1"/>
</dbReference>
<dbReference type="Proteomes" id="UP001642405">
    <property type="component" value="Unassembled WGS sequence"/>
</dbReference>